<gene>
    <name evidence="10" type="ORF">CLV25_101460</name>
</gene>
<comment type="caution">
    <text evidence="10">The sequence shown here is derived from an EMBL/GenBank/DDBJ whole genome shotgun (WGS) entry which is preliminary data.</text>
</comment>
<keyword evidence="11" id="KW-1185">Reference proteome</keyword>
<dbReference type="PANTHER" id="PTHR30294:SF29">
    <property type="entry name" value="MULTIDRUG ABC TRANSPORTER PERMEASE YBHS-RELATED"/>
    <property type="match status" value="1"/>
</dbReference>
<feature type="transmembrane region" description="Helical" evidence="8">
    <location>
        <begin position="172"/>
        <end position="197"/>
    </location>
</feature>
<evidence type="ECO:0000256" key="1">
    <source>
        <dbReference type="ARBA" id="ARBA00004651"/>
    </source>
</evidence>
<dbReference type="GO" id="GO:0005886">
    <property type="term" value="C:plasma membrane"/>
    <property type="evidence" value="ECO:0007669"/>
    <property type="project" value="UniProtKB-SubCell"/>
</dbReference>
<proteinExistence type="inferred from homology"/>
<comment type="similarity">
    <text evidence="2">Belongs to the ABC-2 integral membrane protein family.</text>
</comment>
<dbReference type="EMBL" id="SLWB01000001">
    <property type="protein sequence ID" value="TCN73239.1"/>
    <property type="molecule type" value="Genomic_DNA"/>
</dbReference>
<dbReference type="OrthoDB" id="9808686at2"/>
<dbReference type="Pfam" id="PF12698">
    <property type="entry name" value="ABC2_membrane_3"/>
    <property type="match status" value="1"/>
</dbReference>
<dbReference type="RefSeq" id="WP_131838013.1">
    <property type="nucleotide sequence ID" value="NZ_SLWB01000001.1"/>
</dbReference>
<dbReference type="Proteomes" id="UP000294830">
    <property type="component" value="Unassembled WGS sequence"/>
</dbReference>
<dbReference type="GO" id="GO:0140359">
    <property type="term" value="F:ABC-type transporter activity"/>
    <property type="evidence" value="ECO:0007669"/>
    <property type="project" value="InterPro"/>
</dbReference>
<evidence type="ECO:0000313" key="11">
    <source>
        <dbReference type="Proteomes" id="UP000294830"/>
    </source>
</evidence>
<evidence type="ECO:0000256" key="8">
    <source>
        <dbReference type="SAM" id="Phobius"/>
    </source>
</evidence>
<evidence type="ECO:0000256" key="7">
    <source>
        <dbReference type="ARBA" id="ARBA00023136"/>
    </source>
</evidence>
<feature type="transmembrane region" description="Helical" evidence="8">
    <location>
        <begin position="223"/>
        <end position="245"/>
    </location>
</feature>
<accession>A0A4R2EV85</accession>
<keyword evidence="5 8" id="KW-0812">Transmembrane</keyword>
<dbReference type="InterPro" id="IPR051449">
    <property type="entry name" value="ABC-2_transporter_component"/>
</dbReference>
<dbReference type="PROSITE" id="PS51012">
    <property type="entry name" value="ABC_TM2"/>
    <property type="match status" value="1"/>
</dbReference>
<evidence type="ECO:0000256" key="4">
    <source>
        <dbReference type="ARBA" id="ARBA00022475"/>
    </source>
</evidence>
<feature type="transmembrane region" description="Helical" evidence="8">
    <location>
        <begin position="24"/>
        <end position="42"/>
    </location>
</feature>
<evidence type="ECO:0000256" key="5">
    <source>
        <dbReference type="ARBA" id="ARBA00022692"/>
    </source>
</evidence>
<evidence type="ECO:0000259" key="9">
    <source>
        <dbReference type="PROSITE" id="PS51012"/>
    </source>
</evidence>
<dbReference type="InterPro" id="IPR013525">
    <property type="entry name" value="ABC2_TM"/>
</dbReference>
<evidence type="ECO:0000256" key="2">
    <source>
        <dbReference type="ARBA" id="ARBA00007783"/>
    </source>
</evidence>
<feature type="transmembrane region" description="Helical" evidence="8">
    <location>
        <begin position="286"/>
        <end position="306"/>
    </location>
</feature>
<feature type="domain" description="ABC transmembrane type-2" evidence="9">
    <location>
        <begin position="134"/>
        <end position="367"/>
    </location>
</feature>
<evidence type="ECO:0000256" key="3">
    <source>
        <dbReference type="ARBA" id="ARBA00022448"/>
    </source>
</evidence>
<name>A0A4R2EV85_9BACT</name>
<sequence>MKQNRLSSFLSKEFKHIFRDKRSMLILFGMPIVQLLLFGYVITNELKNANVAVLDKSKDATTKKIIGALDASNYFQCTDFLTDESQVHEALRSGKVKMVVVFDANFERNLVDRKKALVQVVADAAEPNVANASVGYTSQIVNKAVNDIFHQDMNRGVIVQPRMVYNEEQQNVFMFVPGTMALILMLISAMMTSITIAREKERGTMEILLVSPLRPSQIIMGKVLPYFFLSFINAVVILLLSQYVFGLPIRGSYVLLLAESMLFILMALSLGILISTVSASEQQAMFISMFALLMPTMLLSGFIYPVENMPSWLQVICNIIPARWFIVIVKGIMLKGSDLVGVWKETLVVVGFTAIFIIGSIKKFKVRLE</sequence>
<keyword evidence="7 8" id="KW-0472">Membrane</keyword>
<reference evidence="10 11" key="1">
    <citation type="submission" date="2019-03" db="EMBL/GenBank/DDBJ databases">
        <title>Genomic Encyclopedia of Archaeal and Bacterial Type Strains, Phase II (KMG-II): from individual species to whole genera.</title>
        <authorList>
            <person name="Goeker M."/>
        </authorList>
    </citation>
    <scope>NUCLEOTIDE SEQUENCE [LARGE SCALE GENOMIC DNA]</scope>
    <source>
        <strain evidence="10 11">RL-C</strain>
    </source>
</reference>
<keyword evidence="3" id="KW-0813">Transport</keyword>
<evidence type="ECO:0000256" key="6">
    <source>
        <dbReference type="ARBA" id="ARBA00022989"/>
    </source>
</evidence>
<dbReference type="Gene3D" id="3.40.1710.10">
    <property type="entry name" value="abc type-2 transporter like domain"/>
    <property type="match status" value="1"/>
</dbReference>
<keyword evidence="4" id="KW-1003">Cell membrane</keyword>
<comment type="subcellular location">
    <subcellularLocation>
        <location evidence="1">Cell membrane</location>
        <topology evidence="1">Multi-pass membrane protein</topology>
    </subcellularLocation>
</comment>
<dbReference type="InterPro" id="IPR047817">
    <property type="entry name" value="ABC2_TM_bact-type"/>
</dbReference>
<evidence type="ECO:0000313" key="10">
    <source>
        <dbReference type="EMBL" id="TCN73239.1"/>
    </source>
</evidence>
<protein>
    <submittedName>
        <fullName evidence="10">ABC-2 type transport system permease protein</fullName>
    </submittedName>
</protein>
<feature type="transmembrane region" description="Helical" evidence="8">
    <location>
        <begin position="341"/>
        <end position="361"/>
    </location>
</feature>
<dbReference type="AlphaFoldDB" id="A0A4R2EV85"/>
<feature type="transmembrane region" description="Helical" evidence="8">
    <location>
        <begin position="251"/>
        <end position="274"/>
    </location>
</feature>
<dbReference type="PANTHER" id="PTHR30294">
    <property type="entry name" value="MEMBRANE COMPONENT OF ABC TRANSPORTER YHHJ-RELATED"/>
    <property type="match status" value="1"/>
</dbReference>
<keyword evidence="6 8" id="KW-1133">Transmembrane helix</keyword>
<organism evidence="10 11">
    <name type="scientific">Acetobacteroides hydrogenigenes</name>
    <dbReference type="NCBI Taxonomy" id="979970"/>
    <lineage>
        <taxon>Bacteria</taxon>
        <taxon>Pseudomonadati</taxon>
        <taxon>Bacteroidota</taxon>
        <taxon>Bacteroidia</taxon>
        <taxon>Bacteroidales</taxon>
        <taxon>Rikenellaceae</taxon>
        <taxon>Acetobacteroides</taxon>
    </lineage>
</organism>